<dbReference type="AlphaFoldDB" id="A0A4R5KG55"/>
<comment type="caution">
    <text evidence="2">The sequence shown here is derived from an EMBL/GenBank/DDBJ whole genome shotgun (WGS) entry which is preliminary data.</text>
</comment>
<keyword evidence="2" id="KW-0378">Hydrolase</keyword>
<dbReference type="SUPFAM" id="SSF52266">
    <property type="entry name" value="SGNH hydrolase"/>
    <property type="match status" value="1"/>
</dbReference>
<organism evidence="2 3">
    <name type="scientific">Paenibacillus piri</name>
    <dbReference type="NCBI Taxonomy" id="2547395"/>
    <lineage>
        <taxon>Bacteria</taxon>
        <taxon>Bacillati</taxon>
        <taxon>Bacillota</taxon>
        <taxon>Bacilli</taxon>
        <taxon>Bacillales</taxon>
        <taxon>Paenibacillaceae</taxon>
        <taxon>Paenibacillus</taxon>
    </lineage>
</organism>
<feature type="domain" description="SGNH hydrolase-type esterase" evidence="1">
    <location>
        <begin position="34"/>
        <end position="212"/>
    </location>
</feature>
<evidence type="ECO:0000313" key="2">
    <source>
        <dbReference type="EMBL" id="TDF93200.1"/>
    </source>
</evidence>
<dbReference type="InterPro" id="IPR036514">
    <property type="entry name" value="SGNH_hydro_sf"/>
</dbReference>
<dbReference type="Pfam" id="PF13472">
    <property type="entry name" value="Lipase_GDSL_2"/>
    <property type="match status" value="1"/>
</dbReference>
<protein>
    <submittedName>
        <fullName evidence="2">SGNH/GDSL hydrolase family protein</fullName>
    </submittedName>
</protein>
<dbReference type="CDD" id="cd00229">
    <property type="entry name" value="SGNH_hydrolase"/>
    <property type="match status" value="1"/>
</dbReference>
<dbReference type="EMBL" id="SMRT01000017">
    <property type="protein sequence ID" value="TDF93200.1"/>
    <property type="molecule type" value="Genomic_DNA"/>
</dbReference>
<evidence type="ECO:0000259" key="1">
    <source>
        <dbReference type="Pfam" id="PF13472"/>
    </source>
</evidence>
<dbReference type="GO" id="GO:0016787">
    <property type="term" value="F:hydrolase activity"/>
    <property type="evidence" value="ECO:0007669"/>
    <property type="project" value="UniProtKB-KW"/>
</dbReference>
<dbReference type="RefSeq" id="WP_133234199.1">
    <property type="nucleotide sequence ID" value="NZ_SMRT01000017.1"/>
</dbReference>
<dbReference type="OrthoDB" id="9777593at2"/>
<reference evidence="2 3" key="1">
    <citation type="submission" date="2019-03" db="EMBL/GenBank/DDBJ databases">
        <title>This is whole genome sequence of Paenibacillus sp MS74 strain.</title>
        <authorList>
            <person name="Trinh H.N."/>
        </authorList>
    </citation>
    <scope>NUCLEOTIDE SEQUENCE [LARGE SCALE GENOMIC DNA]</scope>
    <source>
        <strain evidence="2 3">MS74</strain>
    </source>
</reference>
<proteinExistence type="predicted"/>
<dbReference type="InterPro" id="IPR013830">
    <property type="entry name" value="SGNH_hydro"/>
</dbReference>
<sequence length="224" mass="24212">MRNADGTLRPPVKAPAVDARAADARWEGAGWGTLGDSITEANGYQPLVVSRLGFGSIVNYGKSGCPMTAGGGTDYGATVNIGRTVDPSLECVTVFAGVNDFRLHKPLGGPNSYDSLTYYGAYRTLIEQLLTANPYCRLNLWTPLARDKDGYDIHFTNEAGCRLGDYVEAVRQVGREYALPVLDLFAESGFHKLTLPAFTSDGLHPNAEGYRRIVDMAAAFLARL</sequence>
<keyword evidence="3" id="KW-1185">Reference proteome</keyword>
<name>A0A4R5KG55_9BACL</name>
<dbReference type="Proteomes" id="UP000295636">
    <property type="component" value="Unassembled WGS sequence"/>
</dbReference>
<dbReference type="Gene3D" id="3.40.50.1110">
    <property type="entry name" value="SGNH hydrolase"/>
    <property type="match status" value="1"/>
</dbReference>
<evidence type="ECO:0000313" key="3">
    <source>
        <dbReference type="Proteomes" id="UP000295636"/>
    </source>
</evidence>
<accession>A0A4R5KG55</accession>
<gene>
    <name evidence="2" type="ORF">E1757_27305</name>
</gene>